<dbReference type="RefSeq" id="WP_150433425.1">
    <property type="nucleotide sequence ID" value="NZ_VYKJ01000001.1"/>
</dbReference>
<comment type="caution">
    <text evidence="2">The sequence shown here is derived from an EMBL/GenBank/DDBJ whole genome shotgun (WGS) entry which is preliminary data.</text>
</comment>
<evidence type="ECO:0000313" key="3">
    <source>
        <dbReference type="Proteomes" id="UP000335415"/>
    </source>
</evidence>
<dbReference type="EMBL" id="VYKJ01000001">
    <property type="protein sequence ID" value="KAA9003258.1"/>
    <property type="molecule type" value="Genomic_DNA"/>
</dbReference>
<dbReference type="SUPFAM" id="SSF55724">
    <property type="entry name" value="Mog1p/PsbP-like"/>
    <property type="match status" value="1"/>
</dbReference>
<dbReference type="InterPro" id="IPR016123">
    <property type="entry name" value="Mog1/PsbP_a/b/a-sand"/>
</dbReference>
<sequence length="144" mass="16225">MNQQTEYILSEGRLTLPEAVQDQSVTILKLPHAGASLVITRAWDVPAGQEEQYLRQQLVKVKRDMRKFIAQDPLDAQLGELPAREVDFRFENQSVQIYQKLLVTRLDGHLLAMALSRCAPFDEAALALWQSIKTGFAAHPPKDA</sequence>
<dbReference type="OrthoDB" id="6629731at2"/>
<reference evidence="2 3" key="1">
    <citation type="submission" date="2019-09" db="EMBL/GenBank/DDBJ databases">
        <authorList>
            <person name="Li Y."/>
        </authorList>
    </citation>
    <scope>NUCLEOTIDE SEQUENCE [LARGE SCALE GENOMIC DNA]</scope>
    <source>
        <strain evidence="2 3">L3-3HA</strain>
    </source>
</reference>
<dbReference type="AlphaFoldDB" id="A0A5J5G7M8"/>
<organism evidence="2 3">
    <name type="scientific">Affinibrenneria salicis</name>
    <dbReference type="NCBI Taxonomy" id="2590031"/>
    <lineage>
        <taxon>Bacteria</taxon>
        <taxon>Pseudomonadati</taxon>
        <taxon>Pseudomonadota</taxon>
        <taxon>Gammaproteobacteria</taxon>
        <taxon>Enterobacterales</taxon>
        <taxon>Pectobacteriaceae</taxon>
        <taxon>Affinibrenneria</taxon>
    </lineage>
</organism>
<protein>
    <submittedName>
        <fullName evidence="2">DUF1795 domain-containing protein</fullName>
    </submittedName>
</protein>
<keyword evidence="3" id="KW-1185">Reference proteome</keyword>
<name>A0A5J5G7M8_9GAMM</name>
<dbReference type="EMBL" id="VYKJ01000001">
    <property type="protein sequence ID" value="KAA9002454.1"/>
    <property type="molecule type" value="Genomic_DNA"/>
</dbReference>
<accession>A0A5J5G7M8</accession>
<dbReference type="InterPro" id="IPR014894">
    <property type="entry name" value="DcrB/EagT6"/>
</dbReference>
<evidence type="ECO:0000313" key="2">
    <source>
        <dbReference type="EMBL" id="KAA9003258.1"/>
    </source>
</evidence>
<proteinExistence type="predicted"/>
<dbReference type="Gene3D" id="3.40.1000.10">
    <property type="entry name" value="Mog1/PsbP, alpha/beta/alpha sandwich"/>
    <property type="match status" value="1"/>
</dbReference>
<dbReference type="Pfam" id="PF08786">
    <property type="entry name" value="DcrB"/>
    <property type="match status" value="1"/>
</dbReference>
<gene>
    <name evidence="1" type="ORF">FJU30_00105</name>
    <name evidence="2" type="ORF">FJU30_04660</name>
</gene>
<dbReference type="Proteomes" id="UP000335415">
    <property type="component" value="Unassembled WGS sequence"/>
</dbReference>
<evidence type="ECO:0000313" key="1">
    <source>
        <dbReference type="EMBL" id="KAA9002454.1"/>
    </source>
</evidence>